<dbReference type="PANTHER" id="PTHR42756">
    <property type="entry name" value="TRANSCRIPTIONAL REGULATOR, MARR"/>
    <property type="match status" value="1"/>
</dbReference>
<evidence type="ECO:0000259" key="4">
    <source>
        <dbReference type="PROSITE" id="PS50995"/>
    </source>
</evidence>
<gene>
    <name evidence="5" type="ORF">SAMN04489724_2769</name>
</gene>
<dbReference type="InterPro" id="IPR000835">
    <property type="entry name" value="HTH_MarR-typ"/>
</dbReference>
<dbReference type="GO" id="GO:0003700">
    <property type="term" value="F:DNA-binding transcription factor activity"/>
    <property type="evidence" value="ECO:0007669"/>
    <property type="project" value="InterPro"/>
</dbReference>
<name>A0A1I7BW51_9BACT</name>
<reference evidence="6" key="1">
    <citation type="submission" date="2016-10" db="EMBL/GenBank/DDBJ databases">
        <authorList>
            <person name="Varghese N."/>
            <person name="Submissions S."/>
        </authorList>
    </citation>
    <scope>NUCLEOTIDE SEQUENCE [LARGE SCALE GENOMIC DNA]</scope>
    <source>
        <strain evidence="6">DSM 23445</strain>
    </source>
</reference>
<keyword evidence="1" id="KW-0805">Transcription regulation</keyword>
<accession>A0A1I7BW51</accession>
<keyword evidence="6" id="KW-1185">Reference proteome</keyword>
<dbReference type="EMBL" id="FPBF01000003">
    <property type="protein sequence ID" value="SFT91404.1"/>
    <property type="molecule type" value="Genomic_DNA"/>
</dbReference>
<evidence type="ECO:0000313" key="6">
    <source>
        <dbReference type="Proteomes" id="UP000199673"/>
    </source>
</evidence>
<evidence type="ECO:0000256" key="2">
    <source>
        <dbReference type="ARBA" id="ARBA00023125"/>
    </source>
</evidence>
<dbReference type="AlphaFoldDB" id="A0A1I7BW51"/>
<evidence type="ECO:0000313" key="5">
    <source>
        <dbReference type="EMBL" id="SFT91404.1"/>
    </source>
</evidence>
<keyword evidence="2 5" id="KW-0238">DNA-binding</keyword>
<sequence length="164" mass="19361">MSVYIFYIFVTLTIGMTQEQYSKYSFLLDRTARKVKQYAQQQFKSGDFDVTVDQWLVLKNLSENDLLSQTELANMVFKDHPTLTRIIDLLCKKGYVERVPHPQDRRSFQLHLTETGVSKVTSLRPEILQIREKAWENLSPHDFEEFKRILNTIYQNLNGESLDH</sequence>
<dbReference type="PROSITE" id="PS50995">
    <property type="entry name" value="HTH_MARR_2"/>
    <property type="match status" value="1"/>
</dbReference>
<dbReference type="SUPFAM" id="SSF46785">
    <property type="entry name" value="Winged helix' DNA-binding domain"/>
    <property type="match status" value="1"/>
</dbReference>
<dbReference type="PANTHER" id="PTHR42756:SF1">
    <property type="entry name" value="TRANSCRIPTIONAL REPRESSOR OF EMRAB OPERON"/>
    <property type="match status" value="1"/>
</dbReference>
<dbReference type="InterPro" id="IPR036390">
    <property type="entry name" value="WH_DNA-bd_sf"/>
</dbReference>
<evidence type="ECO:0000256" key="3">
    <source>
        <dbReference type="ARBA" id="ARBA00023163"/>
    </source>
</evidence>
<organism evidence="5 6">
    <name type="scientific">Algoriphagus locisalis</name>
    <dbReference type="NCBI Taxonomy" id="305507"/>
    <lineage>
        <taxon>Bacteria</taxon>
        <taxon>Pseudomonadati</taxon>
        <taxon>Bacteroidota</taxon>
        <taxon>Cytophagia</taxon>
        <taxon>Cytophagales</taxon>
        <taxon>Cyclobacteriaceae</taxon>
        <taxon>Algoriphagus</taxon>
    </lineage>
</organism>
<proteinExistence type="predicted"/>
<dbReference type="STRING" id="305507.SAMN04489724_2769"/>
<dbReference type="Pfam" id="PF12802">
    <property type="entry name" value="MarR_2"/>
    <property type="match status" value="1"/>
</dbReference>
<evidence type="ECO:0000256" key="1">
    <source>
        <dbReference type="ARBA" id="ARBA00023015"/>
    </source>
</evidence>
<dbReference type="GO" id="GO:0003677">
    <property type="term" value="F:DNA binding"/>
    <property type="evidence" value="ECO:0007669"/>
    <property type="project" value="UniProtKB-KW"/>
</dbReference>
<feature type="domain" description="HTH marR-type" evidence="4">
    <location>
        <begin position="21"/>
        <end position="155"/>
    </location>
</feature>
<keyword evidence="3" id="KW-0804">Transcription</keyword>
<dbReference type="Gene3D" id="1.10.10.10">
    <property type="entry name" value="Winged helix-like DNA-binding domain superfamily/Winged helix DNA-binding domain"/>
    <property type="match status" value="1"/>
</dbReference>
<dbReference type="Proteomes" id="UP000199673">
    <property type="component" value="Unassembled WGS sequence"/>
</dbReference>
<dbReference type="InterPro" id="IPR036388">
    <property type="entry name" value="WH-like_DNA-bd_sf"/>
</dbReference>
<dbReference type="PRINTS" id="PR00598">
    <property type="entry name" value="HTHMARR"/>
</dbReference>
<dbReference type="SMART" id="SM00347">
    <property type="entry name" value="HTH_MARR"/>
    <property type="match status" value="1"/>
</dbReference>
<protein>
    <submittedName>
        <fullName evidence="5">DNA-binding transcriptional regulator, MarR family</fullName>
    </submittedName>
</protein>